<feature type="domain" description="PapC-like C-terminal" evidence="11">
    <location>
        <begin position="816"/>
        <end position="880"/>
    </location>
</feature>
<feature type="domain" description="PapC N-terminal" evidence="12">
    <location>
        <begin position="67"/>
        <end position="218"/>
    </location>
</feature>
<dbReference type="EMBL" id="QRBE01000003">
    <property type="protein sequence ID" value="RDS82801.1"/>
    <property type="molecule type" value="Genomic_DNA"/>
</dbReference>
<dbReference type="Pfam" id="PF00577">
    <property type="entry name" value="Usher"/>
    <property type="match status" value="2"/>
</dbReference>
<feature type="region of interest" description="Disordered" evidence="10">
    <location>
        <begin position="1"/>
        <end position="21"/>
    </location>
</feature>
<dbReference type="GO" id="GO:0009279">
    <property type="term" value="C:cell outer membrane"/>
    <property type="evidence" value="ECO:0007669"/>
    <property type="project" value="UniProtKB-SubCell"/>
</dbReference>
<keyword evidence="14" id="KW-1185">Reference proteome</keyword>
<dbReference type="Pfam" id="PF13953">
    <property type="entry name" value="PapC_C"/>
    <property type="match status" value="1"/>
</dbReference>
<evidence type="ECO:0000256" key="3">
    <source>
        <dbReference type="ARBA" id="ARBA00022448"/>
    </source>
</evidence>
<comment type="similarity">
    <text evidence="2 9">Belongs to the fimbrial export usher family.</text>
</comment>
<evidence type="ECO:0000313" key="13">
    <source>
        <dbReference type="EMBL" id="RDS82801.1"/>
    </source>
</evidence>
<evidence type="ECO:0000259" key="11">
    <source>
        <dbReference type="Pfam" id="PF13953"/>
    </source>
</evidence>
<keyword evidence="5 9" id="KW-0812">Transmembrane</keyword>
<dbReference type="Gene3D" id="3.10.20.410">
    <property type="match status" value="1"/>
</dbReference>
<sequence>MTHADGCTGEVRMWSRKTDPTPGRHPAIWLLRRAWLPTLIVSALTPHAHAAAAAVDPAASGGADPVTFDAALFPAGNTVNIDLSRFEKQGYVPPGTYYGDVTVNEAWRAHTNIVLVSTPDGKATQPCYDASTLTRYGIDLRKVATDADHPARKAMPEGTFCGDIGDYIPGASAQFDPGDQSLSLSIPQIYMSRDARGYVDPSQWDEGINAALLNYNSNLYRGGMNGSARAAGYLGLNGSLKFGSWHFYHLGSLNASQGMGTHYQTTSNYAQHDIPAWQTQLVVGDTFTPGDMFDSVRLRGVRMYTDSQMLPQSLRGYAPIIHGTAETNAHVVVRQNGYIIYDTTVAPGPFVIDDLYPTGYGGDLDVEITEADGRVRYFSQAYSAVPQLLRPGQQLWSVAAGRVDQRGLSARLPVIGQFSYQRGLSNLLTAYAGTTVGADYHSVLGGMAFNTSAGAVSSDVTYAGNRTPGLSATSGFSYRLGYSRNFADTGTSFNVAAYRYSTPGFVGLNDAMTLRVAAALGNENVVLRPHSRMDVNLNQSLSDNWGQLYLNASWRDYWNSKGRQVDFSAGYSNRWKSVSYSISIQRTRDTVDQLFQGPVLVDRIPGALDGYLNSASGHTVRDTRIMLNVTIPLGRAANSPTLTSYVNHSNLNGDNTQVALNGSLGEQRRFTYNASLSHNTATSVSLGGQYAGAHGSLTSSMSYGSGYRQAGVGASGSVVAHVGGITFSAPAGDTVGLVYAPGAEGALVDTAVNSRVDSNGYAVVPSLMPYQLNTIAIDPKGAADNVELKDTTRNVAPRLGSVVRLRYEVDTSRLLLVDATLPNGDPIPFGAEVLDDKGNSVGVAGQASRLVIRGVEHSSTLTVRWGAEENQSCSLNVVVPTATASGRNDPTPILQAACKAVGGSATTLLQAH</sequence>
<dbReference type="GO" id="GO:0015473">
    <property type="term" value="F:fimbrial usher porin activity"/>
    <property type="evidence" value="ECO:0007669"/>
    <property type="project" value="InterPro"/>
</dbReference>
<dbReference type="Gene3D" id="2.60.40.2610">
    <property type="entry name" value="Outer membrane usher protein FimD, plug domain"/>
    <property type="match status" value="1"/>
</dbReference>
<evidence type="ECO:0000256" key="2">
    <source>
        <dbReference type="ARBA" id="ARBA00008064"/>
    </source>
</evidence>
<dbReference type="PROSITE" id="PS01151">
    <property type="entry name" value="FIMBRIAL_USHER"/>
    <property type="match status" value="1"/>
</dbReference>
<evidence type="ECO:0000256" key="9">
    <source>
        <dbReference type="RuleBase" id="RU003884"/>
    </source>
</evidence>
<dbReference type="InterPro" id="IPR037224">
    <property type="entry name" value="PapC_N_sf"/>
</dbReference>
<keyword evidence="6" id="KW-0732">Signal</keyword>
<dbReference type="Gene3D" id="2.60.40.3110">
    <property type="match status" value="1"/>
</dbReference>
<name>A0A370X3I2_9GAMM</name>
<dbReference type="InterPro" id="IPR042186">
    <property type="entry name" value="FimD_plug_dom"/>
</dbReference>
<dbReference type="Pfam" id="PF13954">
    <property type="entry name" value="PapC_N"/>
    <property type="match status" value="1"/>
</dbReference>
<dbReference type="InterPro" id="IPR000015">
    <property type="entry name" value="Fimb_usher"/>
</dbReference>
<reference evidence="13 14" key="1">
    <citation type="submission" date="2018-07" db="EMBL/GenBank/DDBJ databases">
        <title>Dyella monticola sp. nov. and Dyella psychrodurans sp. nov. isolated from monsoon evergreen broad-leaved forest soil of Dinghu Mountain, China.</title>
        <authorList>
            <person name="Gao Z."/>
            <person name="Qiu L."/>
        </authorList>
    </citation>
    <scope>NUCLEOTIDE SEQUENCE [LARGE SCALE GENOMIC DNA]</scope>
    <source>
        <strain evidence="13 14">4G-K06</strain>
    </source>
</reference>
<dbReference type="PANTHER" id="PTHR30451">
    <property type="entry name" value="OUTER MEMBRANE USHER PROTEIN"/>
    <property type="match status" value="1"/>
</dbReference>
<evidence type="ECO:0000256" key="7">
    <source>
        <dbReference type="ARBA" id="ARBA00023136"/>
    </source>
</evidence>
<evidence type="ECO:0000256" key="8">
    <source>
        <dbReference type="ARBA" id="ARBA00023237"/>
    </source>
</evidence>
<keyword evidence="7 9" id="KW-0472">Membrane</keyword>
<dbReference type="PANTHER" id="PTHR30451:SF20">
    <property type="entry name" value="FIMBRIAE USHER"/>
    <property type="match status" value="1"/>
</dbReference>
<dbReference type="SUPFAM" id="SSF141729">
    <property type="entry name" value="FimD N-terminal domain-like"/>
    <property type="match status" value="1"/>
</dbReference>
<dbReference type="Gene3D" id="2.60.40.2070">
    <property type="match status" value="1"/>
</dbReference>
<accession>A0A370X3I2</accession>
<keyword evidence="4" id="KW-1134">Transmembrane beta strand</keyword>
<dbReference type="AlphaFoldDB" id="A0A370X3I2"/>
<protein>
    <submittedName>
        <fullName evidence="13">Fimbrial biogenesis outer membrane usher protein</fullName>
    </submittedName>
</protein>
<evidence type="ECO:0000256" key="6">
    <source>
        <dbReference type="ARBA" id="ARBA00022729"/>
    </source>
</evidence>
<dbReference type="InterPro" id="IPR043142">
    <property type="entry name" value="PapC-like_C_sf"/>
</dbReference>
<keyword evidence="3 9" id="KW-0813">Transport</keyword>
<dbReference type="InterPro" id="IPR025885">
    <property type="entry name" value="PapC_N"/>
</dbReference>
<comment type="subcellular location">
    <subcellularLocation>
        <location evidence="1 9">Cell outer membrane</location>
        <topology evidence="1 9">Multi-pass membrane protein</topology>
    </subcellularLocation>
</comment>
<evidence type="ECO:0000256" key="4">
    <source>
        <dbReference type="ARBA" id="ARBA00022452"/>
    </source>
</evidence>
<evidence type="ECO:0000256" key="5">
    <source>
        <dbReference type="ARBA" id="ARBA00022692"/>
    </source>
</evidence>
<organism evidence="13 14">
    <name type="scientific">Dyella monticola</name>
    <dbReference type="NCBI Taxonomy" id="1927958"/>
    <lineage>
        <taxon>Bacteria</taxon>
        <taxon>Pseudomonadati</taxon>
        <taxon>Pseudomonadota</taxon>
        <taxon>Gammaproteobacteria</taxon>
        <taxon>Lysobacterales</taxon>
        <taxon>Rhodanobacteraceae</taxon>
        <taxon>Dyella</taxon>
    </lineage>
</organism>
<evidence type="ECO:0000256" key="1">
    <source>
        <dbReference type="ARBA" id="ARBA00004571"/>
    </source>
</evidence>
<dbReference type="InterPro" id="IPR025949">
    <property type="entry name" value="PapC-like_C"/>
</dbReference>
<dbReference type="GO" id="GO:0009297">
    <property type="term" value="P:pilus assembly"/>
    <property type="evidence" value="ECO:0007669"/>
    <property type="project" value="InterPro"/>
</dbReference>
<evidence type="ECO:0000256" key="10">
    <source>
        <dbReference type="SAM" id="MobiDB-lite"/>
    </source>
</evidence>
<evidence type="ECO:0000313" key="14">
    <source>
        <dbReference type="Proteomes" id="UP000254258"/>
    </source>
</evidence>
<keyword evidence="9" id="KW-1029">Fimbrium biogenesis</keyword>
<keyword evidence="8 9" id="KW-0998">Cell outer membrane</keyword>
<dbReference type="InterPro" id="IPR018030">
    <property type="entry name" value="Fimbrial_membr_usher_CS"/>
</dbReference>
<proteinExistence type="inferred from homology"/>
<dbReference type="FunFam" id="2.60.40.3110:FF:000001">
    <property type="entry name" value="Putative fimbrial outer membrane usher"/>
    <property type="match status" value="1"/>
</dbReference>
<dbReference type="Proteomes" id="UP000254258">
    <property type="component" value="Unassembled WGS sequence"/>
</dbReference>
<gene>
    <name evidence="13" type="ORF">DWU98_06520</name>
</gene>
<comment type="caution">
    <text evidence="13">The sequence shown here is derived from an EMBL/GenBank/DDBJ whole genome shotgun (WGS) entry which is preliminary data.</text>
</comment>
<evidence type="ECO:0000259" key="12">
    <source>
        <dbReference type="Pfam" id="PF13954"/>
    </source>
</evidence>